<keyword evidence="2" id="KW-1185">Reference proteome</keyword>
<dbReference type="RefSeq" id="WP_158741632.1">
    <property type="nucleotide sequence ID" value="NZ_WSLF01000017.1"/>
</dbReference>
<dbReference type="EMBL" id="WSLF01000017">
    <property type="protein sequence ID" value="KAE9629450.1"/>
    <property type="molecule type" value="Genomic_DNA"/>
</dbReference>
<proteinExistence type="predicted"/>
<comment type="caution">
    <text evidence="1">The sequence shown here is derived from an EMBL/GenBank/DDBJ whole genome shotgun (WGS) entry which is preliminary data.</text>
</comment>
<protein>
    <submittedName>
        <fullName evidence="1">Uncharacterized protein</fullName>
    </submittedName>
</protein>
<reference evidence="1 2" key="1">
    <citation type="submission" date="2019-12" db="EMBL/GenBank/DDBJ databases">
        <title>Defluviitalea raffinosedens, isolated from a biogas fermenter, genome sequencing and characterization.</title>
        <authorList>
            <person name="Rettenmaier R."/>
            <person name="Schneider M."/>
            <person name="Neuhaus K."/>
            <person name="Liebl W."/>
            <person name="Zverlov V."/>
        </authorList>
    </citation>
    <scope>NUCLEOTIDE SEQUENCE [LARGE SCALE GENOMIC DNA]</scope>
    <source>
        <strain evidence="1 2">249c-K6</strain>
    </source>
</reference>
<dbReference type="AlphaFoldDB" id="A0A7C8LB15"/>
<dbReference type="OrthoDB" id="2037534at2"/>
<organism evidence="1 2">
    <name type="scientific">Defluviitalea raffinosedens</name>
    <dbReference type="NCBI Taxonomy" id="1450156"/>
    <lineage>
        <taxon>Bacteria</taxon>
        <taxon>Bacillati</taxon>
        <taxon>Bacillota</taxon>
        <taxon>Clostridia</taxon>
        <taxon>Lachnospirales</taxon>
        <taxon>Defluviitaleaceae</taxon>
        <taxon>Defluviitalea</taxon>
    </lineage>
</organism>
<dbReference type="Pfam" id="PF19498">
    <property type="entry name" value="DUF6033"/>
    <property type="match status" value="1"/>
</dbReference>
<dbReference type="Proteomes" id="UP000483018">
    <property type="component" value="Unassembled WGS sequence"/>
</dbReference>
<evidence type="ECO:0000313" key="1">
    <source>
        <dbReference type="EMBL" id="KAE9629450.1"/>
    </source>
</evidence>
<gene>
    <name evidence="1" type="ORF">GND95_13215</name>
</gene>
<accession>A0A7C8LB15</accession>
<evidence type="ECO:0000313" key="2">
    <source>
        <dbReference type="Proteomes" id="UP000483018"/>
    </source>
</evidence>
<dbReference type="InterPro" id="IPR046097">
    <property type="entry name" value="DUF6033"/>
</dbReference>
<sequence>MGMNNINNVLAISQYGAVRWAGKAQNVAATRLSFAQILQNIAGANMTKLDTYTDYLRLCYGNVIVKNVGKDQSNIDTMGAGTFGTRNVVIAPYILNQMASDPDQASYFESKIQNYLNSILRYQAELSAMGHEIHSSGIIIHSDGTVTHYVTGDLKPEVRKKIEADIKAEDERKIKLKRKKQHQMLIAEAMARKRMLLEYYQYYNYYNNDFNLLNNYSLTAMQFIMAGLMENKYYL</sequence>
<name>A0A7C8LB15_9FIRM</name>